<gene>
    <name evidence="3" type="ORF">EHS24_005792</name>
</gene>
<proteinExistence type="predicted"/>
<protein>
    <recommendedName>
        <fullName evidence="2">F-box domain-containing protein</fullName>
    </recommendedName>
</protein>
<feature type="domain" description="F-box" evidence="2">
    <location>
        <begin position="35"/>
        <end position="82"/>
    </location>
</feature>
<reference evidence="3 4" key="1">
    <citation type="submission" date="2018-11" db="EMBL/GenBank/DDBJ databases">
        <title>Genome sequence of Apiotrichum porosum DSM 27194.</title>
        <authorList>
            <person name="Aliyu H."/>
            <person name="Gorte O."/>
            <person name="Ochsenreither K."/>
        </authorList>
    </citation>
    <scope>NUCLEOTIDE SEQUENCE [LARGE SCALE GENOMIC DNA]</scope>
    <source>
        <strain evidence="3 4">DSM 27194</strain>
    </source>
</reference>
<dbReference type="PROSITE" id="PS50181">
    <property type="entry name" value="FBOX"/>
    <property type="match status" value="1"/>
</dbReference>
<dbReference type="AlphaFoldDB" id="A0A427XZL4"/>
<feature type="compositionally biased region" description="Acidic residues" evidence="1">
    <location>
        <begin position="717"/>
        <end position="742"/>
    </location>
</feature>
<accession>A0A427XZL4</accession>
<dbReference type="RefSeq" id="XP_028477725.1">
    <property type="nucleotide sequence ID" value="XM_028621273.1"/>
</dbReference>
<evidence type="ECO:0000256" key="1">
    <source>
        <dbReference type="SAM" id="MobiDB-lite"/>
    </source>
</evidence>
<keyword evidence="4" id="KW-1185">Reference proteome</keyword>
<evidence type="ECO:0000313" key="3">
    <source>
        <dbReference type="EMBL" id="RSH84277.1"/>
    </source>
</evidence>
<evidence type="ECO:0000313" key="4">
    <source>
        <dbReference type="Proteomes" id="UP000279236"/>
    </source>
</evidence>
<evidence type="ECO:0000259" key="2">
    <source>
        <dbReference type="PROSITE" id="PS50181"/>
    </source>
</evidence>
<name>A0A427XZL4_9TREE</name>
<dbReference type="Pfam" id="PF00646">
    <property type="entry name" value="F-box"/>
    <property type="match status" value="1"/>
</dbReference>
<dbReference type="InterPro" id="IPR036047">
    <property type="entry name" value="F-box-like_dom_sf"/>
</dbReference>
<feature type="region of interest" description="Disordered" evidence="1">
    <location>
        <begin position="717"/>
        <end position="748"/>
    </location>
</feature>
<comment type="caution">
    <text evidence="3">The sequence shown here is derived from an EMBL/GenBank/DDBJ whole genome shotgun (WGS) entry which is preliminary data.</text>
</comment>
<feature type="region of interest" description="Disordered" evidence="1">
    <location>
        <begin position="1"/>
        <end position="31"/>
    </location>
</feature>
<dbReference type="GeneID" id="39590335"/>
<dbReference type="CDD" id="cd09917">
    <property type="entry name" value="F-box_SF"/>
    <property type="match status" value="1"/>
</dbReference>
<organism evidence="3 4">
    <name type="scientific">Apiotrichum porosum</name>
    <dbReference type="NCBI Taxonomy" id="105984"/>
    <lineage>
        <taxon>Eukaryota</taxon>
        <taxon>Fungi</taxon>
        <taxon>Dikarya</taxon>
        <taxon>Basidiomycota</taxon>
        <taxon>Agaricomycotina</taxon>
        <taxon>Tremellomycetes</taxon>
        <taxon>Trichosporonales</taxon>
        <taxon>Trichosporonaceae</taxon>
        <taxon>Apiotrichum</taxon>
    </lineage>
</organism>
<dbReference type="Proteomes" id="UP000279236">
    <property type="component" value="Unassembled WGS sequence"/>
</dbReference>
<dbReference type="EMBL" id="RSCE01000003">
    <property type="protein sequence ID" value="RSH84277.1"/>
    <property type="molecule type" value="Genomic_DNA"/>
</dbReference>
<dbReference type="SUPFAM" id="SSF81383">
    <property type="entry name" value="F-box domain"/>
    <property type="match status" value="1"/>
</dbReference>
<sequence length="762" mass="85847">MDHTPSSGDNGDNNTSTLGGRIDNNNNKNNNNCGVDPLDHLNEDVLQYTFSFLDPLDLTSLAQVSRSWRTYIMSNESWWRSLIRREGVDVREWRRAKAEREALARKESHAQVPDALWGADHTTVEELVQAYRGHRQLQDAWSNRHVYETQMAVPEFKLRDIMIDHSEDYIYALSDHRPAGNRWIMVPDSGVEKTPQNLHVLDRYSGKLLLSIPWITADAIMAVGAGYVVVSSSCGNRDHRRSYDHRDHPSASVGYLTIYRTANAAERRAGVATALDMPQISPFKSQRGLPLEHATTLRGYEAWHAFCVGLDTRGDVPHAVLAGVDYSGVSLCSLDSMVDGTPLIIEHYPINLRELDQPDPAGSLPDAQPETSLRSVTFDEDYVYVGTSRQLVVISRKTKKKVVAFPDPTEPILPANKTAHVVYQVYYNYPYGSRDFNRDDPQRDTDVPTGPSDTITFTILGHSGQYREEAGSGTHLMFGATTNPQFTSIKFTTGDLVVGGDGGVCLVVRDFRRVLRDVERMEHSPTLRREAVAANTIMFTFTHELNVAETIGDRIVFHSDRSILTMIDTNDFPDLSSVKTESDEVPPLPASGFEISSIEDLQYRSWVAVDARGVYLSDWDKGFPTNTANYEHAHEEQMGGHWDYEVEPNWGCIKVWSHRPEAEIMHRDHCRRVREHLTTPQHYWQPIDTFHQPPEPETILDTGALAFLFGYEYVSEQEEGSGDSYEEDSDGSHEEEEEDPADGEQVAAEDPALDYAMAELIV</sequence>
<dbReference type="Gene3D" id="1.20.1280.50">
    <property type="match status" value="1"/>
</dbReference>
<feature type="compositionally biased region" description="Polar residues" evidence="1">
    <location>
        <begin position="1"/>
        <end position="18"/>
    </location>
</feature>
<dbReference type="OrthoDB" id="10677647at2759"/>
<dbReference type="SMART" id="SM00256">
    <property type="entry name" value="FBOX"/>
    <property type="match status" value="1"/>
</dbReference>
<dbReference type="InterPro" id="IPR001810">
    <property type="entry name" value="F-box_dom"/>
</dbReference>